<dbReference type="AlphaFoldDB" id="A0AAD6QMC8"/>
<comment type="caution">
    <text evidence="1">The sequence shown here is derived from an EMBL/GenBank/DDBJ whole genome shotgun (WGS) entry which is preliminary data.</text>
</comment>
<evidence type="ECO:0000313" key="1">
    <source>
        <dbReference type="EMBL" id="KAJ6993055.1"/>
    </source>
</evidence>
<dbReference type="Proteomes" id="UP001164929">
    <property type="component" value="Chromosome 6"/>
</dbReference>
<evidence type="ECO:0000313" key="2">
    <source>
        <dbReference type="Proteomes" id="UP001164929"/>
    </source>
</evidence>
<accession>A0AAD6QMC8</accession>
<gene>
    <name evidence="1" type="ORF">NC653_016244</name>
</gene>
<name>A0AAD6QMC8_9ROSI</name>
<sequence length="31" mass="3539">MQKGQFLVSILENDKASLISKEWGILRLASY</sequence>
<dbReference type="EMBL" id="JAQIZT010000006">
    <property type="protein sequence ID" value="KAJ6993055.1"/>
    <property type="molecule type" value="Genomic_DNA"/>
</dbReference>
<organism evidence="1 2">
    <name type="scientific">Populus alba x Populus x berolinensis</name>
    <dbReference type="NCBI Taxonomy" id="444605"/>
    <lineage>
        <taxon>Eukaryota</taxon>
        <taxon>Viridiplantae</taxon>
        <taxon>Streptophyta</taxon>
        <taxon>Embryophyta</taxon>
        <taxon>Tracheophyta</taxon>
        <taxon>Spermatophyta</taxon>
        <taxon>Magnoliopsida</taxon>
        <taxon>eudicotyledons</taxon>
        <taxon>Gunneridae</taxon>
        <taxon>Pentapetalae</taxon>
        <taxon>rosids</taxon>
        <taxon>fabids</taxon>
        <taxon>Malpighiales</taxon>
        <taxon>Salicaceae</taxon>
        <taxon>Saliceae</taxon>
        <taxon>Populus</taxon>
    </lineage>
</organism>
<protein>
    <submittedName>
        <fullName evidence="1">Uncharacterized protein</fullName>
    </submittedName>
</protein>
<proteinExistence type="predicted"/>
<reference evidence="1" key="1">
    <citation type="journal article" date="2023" name="Mol. Ecol. Resour.">
        <title>Chromosome-level genome assembly of a triploid poplar Populus alba 'Berolinensis'.</title>
        <authorList>
            <person name="Chen S."/>
            <person name="Yu Y."/>
            <person name="Wang X."/>
            <person name="Wang S."/>
            <person name="Zhang T."/>
            <person name="Zhou Y."/>
            <person name="He R."/>
            <person name="Meng N."/>
            <person name="Wang Y."/>
            <person name="Liu W."/>
            <person name="Liu Z."/>
            <person name="Liu J."/>
            <person name="Guo Q."/>
            <person name="Huang H."/>
            <person name="Sederoff R.R."/>
            <person name="Wang G."/>
            <person name="Qu G."/>
            <person name="Chen S."/>
        </authorList>
    </citation>
    <scope>NUCLEOTIDE SEQUENCE</scope>
    <source>
        <strain evidence="1">SC-2020</strain>
    </source>
</reference>
<keyword evidence="2" id="KW-1185">Reference proteome</keyword>